<gene>
    <name evidence="2" type="ORF">THRCLA_08088</name>
</gene>
<dbReference type="PROSITE" id="PS51340">
    <property type="entry name" value="MOSC"/>
    <property type="match status" value="1"/>
</dbReference>
<comment type="caution">
    <text evidence="2">The sequence shown here is derived from an EMBL/GenBank/DDBJ whole genome shotgun (WGS) entry which is preliminary data.</text>
</comment>
<dbReference type="Proteomes" id="UP000243217">
    <property type="component" value="Unassembled WGS sequence"/>
</dbReference>
<organism evidence="2 3">
    <name type="scientific">Thraustotheca clavata</name>
    <dbReference type="NCBI Taxonomy" id="74557"/>
    <lineage>
        <taxon>Eukaryota</taxon>
        <taxon>Sar</taxon>
        <taxon>Stramenopiles</taxon>
        <taxon>Oomycota</taxon>
        <taxon>Saprolegniomycetes</taxon>
        <taxon>Saprolegniales</taxon>
        <taxon>Achlyaceae</taxon>
        <taxon>Thraustotheca</taxon>
    </lineage>
</organism>
<dbReference type="PANTHER" id="PTHR14237:SF19">
    <property type="entry name" value="MITOCHONDRIAL AMIDOXIME REDUCING COMPONENT 1"/>
    <property type="match status" value="1"/>
</dbReference>
<dbReference type="GO" id="GO:0003824">
    <property type="term" value="F:catalytic activity"/>
    <property type="evidence" value="ECO:0007669"/>
    <property type="project" value="InterPro"/>
</dbReference>
<protein>
    <submittedName>
        <fullName evidence="2">Mosc domain protein</fullName>
    </submittedName>
</protein>
<dbReference type="InterPro" id="IPR005302">
    <property type="entry name" value="MoCF_Sase_C"/>
</dbReference>
<proteinExistence type="predicted"/>
<evidence type="ECO:0000313" key="3">
    <source>
        <dbReference type="Proteomes" id="UP000243217"/>
    </source>
</evidence>
<dbReference type="GO" id="GO:0030170">
    <property type="term" value="F:pyridoxal phosphate binding"/>
    <property type="evidence" value="ECO:0007669"/>
    <property type="project" value="InterPro"/>
</dbReference>
<dbReference type="AlphaFoldDB" id="A0A1V9Z9X7"/>
<dbReference type="SUPFAM" id="SSF50800">
    <property type="entry name" value="PK beta-barrel domain-like"/>
    <property type="match status" value="1"/>
</dbReference>
<dbReference type="InterPro" id="IPR011037">
    <property type="entry name" value="Pyrv_Knase-like_insert_dom_sf"/>
</dbReference>
<accession>A0A1V9Z9X7</accession>
<dbReference type="STRING" id="74557.A0A1V9Z9X7"/>
<evidence type="ECO:0000313" key="2">
    <source>
        <dbReference type="EMBL" id="OQR94804.1"/>
    </source>
</evidence>
<dbReference type="PANTHER" id="PTHR14237">
    <property type="entry name" value="MOLYBDOPTERIN COFACTOR SULFURASE MOSC"/>
    <property type="match status" value="1"/>
</dbReference>
<dbReference type="OrthoDB" id="17255at2759"/>
<dbReference type="Pfam" id="PF03476">
    <property type="entry name" value="MOSC_N"/>
    <property type="match status" value="2"/>
</dbReference>
<dbReference type="SUPFAM" id="SSF141673">
    <property type="entry name" value="MOSC N-terminal domain-like"/>
    <property type="match status" value="2"/>
</dbReference>
<evidence type="ECO:0000259" key="1">
    <source>
        <dbReference type="PROSITE" id="PS51340"/>
    </source>
</evidence>
<name>A0A1V9Z9X7_9STRA</name>
<feature type="domain" description="MOSC" evidence="1">
    <location>
        <begin position="270"/>
        <end position="423"/>
    </location>
</feature>
<dbReference type="EMBL" id="JNBS01002164">
    <property type="protein sequence ID" value="OQR94804.1"/>
    <property type="molecule type" value="Genomic_DNA"/>
</dbReference>
<sequence>MMEQIGIIFAFVCNYATGENNNKNSIETNEKIRVFLEIVNENYLTSLFLGQPLNFLTQFFTIEQSLGILCLTTVAATYLIPKIAIKLLTSNLSEAQALVPTIQAAVLDAEAKRPNLYPVNCPVTTKQHKIAIVESYNNVKDTYLVQTNKKQVEIKAQDVVTATVQDLYVYPIKSCEGFRLESSTVLAEGLKCDRQWMIVDAKGTFMSQRKVPKMALIAPIVDVANPTSITLTAPGMPNLVVPVVNKGNELKVRVWKDYIQSVDQGDAAAEWIVKFLATPELRFVKFKDDFCRPCDPKFAPGHSTGFADGFPILIACQASIDEMSAQAKHKVEMDRFRPNIVVKGAPAFADDVWGFFEIGNLRFQNIKPCSRCSMPSVNQQKGEKDDAGAALQEALLASRDGKRLSFLDKRPKDVFFGSNVITTSKTPATISVCKSYTILKNYMNTIAEGLKCDRQWMIVDAKGTFMSQRKVPKMALIAPIVHVANPTALFTIKMGID</sequence>
<keyword evidence="3" id="KW-1185">Reference proteome</keyword>
<dbReference type="GO" id="GO:0030151">
    <property type="term" value="F:molybdenum ion binding"/>
    <property type="evidence" value="ECO:0007669"/>
    <property type="project" value="InterPro"/>
</dbReference>
<reference evidence="2 3" key="1">
    <citation type="journal article" date="2014" name="Genome Biol. Evol.">
        <title>The secreted proteins of Achlya hypogyna and Thraustotheca clavata identify the ancestral oomycete secretome and reveal gene acquisitions by horizontal gene transfer.</title>
        <authorList>
            <person name="Misner I."/>
            <person name="Blouin N."/>
            <person name="Leonard G."/>
            <person name="Richards T.A."/>
            <person name="Lane C.E."/>
        </authorList>
    </citation>
    <scope>NUCLEOTIDE SEQUENCE [LARGE SCALE GENOMIC DNA]</scope>
    <source>
        <strain evidence="2 3">ATCC 34112</strain>
    </source>
</reference>
<dbReference type="InterPro" id="IPR005303">
    <property type="entry name" value="MOCOS_middle"/>
</dbReference>
<dbReference type="Pfam" id="PF03473">
    <property type="entry name" value="MOSC"/>
    <property type="match status" value="1"/>
</dbReference>